<sequence>MLKSQTGATMIEILVAVLIISIGLLGIAGTQTLGLANSQSALHRSYAAQLSNELADAMRLSPNNLAAYDGFATDPNANVALNANCTDSGQGCNAAAMATEFLNAWEQRIEANLPDGRANITLTDDLYVVEIEWKDLRTNQARQDDLAQGLTAAEIAAGEQEYITFTTSFQL</sequence>
<dbReference type="Proteomes" id="UP001595710">
    <property type="component" value="Unassembled WGS sequence"/>
</dbReference>
<comment type="caution">
    <text evidence="1">The sequence shown here is derived from an EMBL/GenBank/DDBJ whole genome shotgun (WGS) entry which is preliminary data.</text>
</comment>
<dbReference type="EMBL" id="JBHRYN010000009">
    <property type="protein sequence ID" value="MFC3701502.1"/>
    <property type="molecule type" value="Genomic_DNA"/>
</dbReference>
<evidence type="ECO:0000313" key="1">
    <source>
        <dbReference type="EMBL" id="MFC3701502.1"/>
    </source>
</evidence>
<name>A0ABV7WQQ5_9GAMM</name>
<dbReference type="InterPro" id="IPR012902">
    <property type="entry name" value="N_methyl_site"/>
</dbReference>
<reference evidence="2" key="1">
    <citation type="journal article" date="2019" name="Int. J. Syst. Evol. Microbiol.">
        <title>The Global Catalogue of Microorganisms (GCM) 10K type strain sequencing project: providing services to taxonomists for standard genome sequencing and annotation.</title>
        <authorList>
            <consortium name="The Broad Institute Genomics Platform"/>
            <consortium name="The Broad Institute Genome Sequencing Center for Infectious Disease"/>
            <person name="Wu L."/>
            <person name="Ma J."/>
        </authorList>
    </citation>
    <scope>NUCLEOTIDE SEQUENCE [LARGE SCALE GENOMIC DNA]</scope>
    <source>
        <strain evidence="2">CECT 8288</strain>
    </source>
</reference>
<keyword evidence="2" id="KW-1185">Reference proteome</keyword>
<gene>
    <name evidence="1" type="primary">pilV</name>
    <name evidence="1" type="ORF">ACFOND_07640</name>
</gene>
<dbReference type="NCBIfam" id="TIGR02523">
    <property type="entry name" value="type_IV_pilV"/>
    <property type="match status" value="1"/>
</dbReference>
<accession>A0ABV7WQQ5</accession>
<evidence type="ECO:0000313" key="2">
    <source>
        <dbReference type="Proteomes" id="UP001595710"/>
    </source>
</evidence>
<dbReference type="Pfam" id="PF07963">
    <property type="entry name" value="N_methyl"/>
    <property type="match status" value="1"/>
</dbReference>
<dbReference type="InterPro" id="IPR013362">
    <property type="entry name" value="Pilus_4_PilV"/>
</dbReference>
<protein>
    <submittedName>
        <fullName evidence="1">Type IV pilus modification protein PilV</fullName>
    </submittedName>
</protein>
<proteinExistence type="predicted"/>
<dbReference type="RefSeq" id="WP_290283274.1">
    <property type="nucleotide sequence ID" value="NZ_JAUFQI010000001.1"/>
</dbReference>
<organism evidence="1 2">
    <name type="scientific">Reinekea marina</name>
    <dbReference type="NCBI Taxonomy" id="1310421"/>
    <lineage>
        <taxon>Bacteria</taxon>
        <taxon>Pseudomonadati</taxon>
        <taxon>Pseudomonadota</taxon>
        <taxon>Gammaproteobacteria</taxon>
        <taxon>Oceanospirillales</taxon>
        <taxon>Saccharospirillaceae</taxon>
        <taxon>Reinekea</taxon>
    </lineage>
</organism>